<evidence type="ECO:0000256" key="5">
    <source>
        <dbReference type="ARBA" id="ARBA00018512"/>
    </source>
</evidence>
<reference evidence="17" key="2">
    <citation type="submission" date="2019-09" db="UniProtKB">
        <authorList>
            <consortium name="WormBaseParasite"/>
        </authorList>
    </citation>
    <scope>IDENTIFICATION</scope>
</reference>
<feature type="transmembrane region" description="Helical" evidence="14">
    <location>
        <begin position="113"/>
        <end position="130"/>
    </location>
</feature>
<protein>
    <recommendedName>
        <fullName evidence="5">Dol-P-Glc:Glc(2)Man(9)GlcNAc(2)-PP-Dol alpha-1,2-glucosyltransferase</fullName>
        <ecNumber evidence="4">2.4.1.256</ecNumber>
    </recommendedName>
</protein>
<evidence type="ECO:0000256" key="12">
    <source>
        <dbReference type="ARBA" id="ARBA00044727"/>
    </source>
</evidence>
<feature type="transmembrane region" description="Helical" evidence="14">
    <location>
        <begin position="150"/>
        <end position="172"/>
    </location>
</feature>
<evidence type="ECO:0000256" key="6">
    <source>
        <dbReference type="ARBA" id="ARBA00022676"/>
    </source>
</evidence>
<name>A0A183FM78_HELPZ</name>
<comment type="pathway">
    <text evidence="2">Protein modification; protein glycosylation.</text>
</comment>
<dbReference type="GO" id="GO:0005789">
    <property type="term" value="C:endoplasmic reticulum membrane"/>
    <property type="evidence" value="ECO:0007669"/>
    <property type="project" value="UniProtKB-SubCell"/>
</dbReference>
<keyword evidence="11 14" id="KW-0472">Membrane</keyword>
<gene>
    <name evidence="15" type="ORF">HPBE_LOCUS8471</name>
</gene>
<dbReference type="GO" id="GO:0106073">
    <property type="term" value="F:dolichyl pyrophosphate Glc2Man9GlcNAc2 alpha-1,2-glucosyltransferase activity"/>
    <property type="evidence" value="ECO:0007669"/>
    <property type="project" value="UniProtKB-EC"/>
</dbReference>
<organism evidence="16 17">
    <name type="scientific">Heligmosomoides polygyrus</name>
    <name type="common">Parasitic roundworm</name>
    <dbReference type="NCBI Taxonomy" id="6339"/>
    <lineage>
        <taxon>Eukaryota</taxon>
        <taxon>Metazoa</taxon>
        <taxon>Ecdysozoa</taxon>
        <taxon>Nematoda</taxon>
        <taxon>Chromadorea</taxon>
        <taxon>Rhabditida</taxon>
        <taxon>Rhabditina</taxon>
        <taxon>Rhabditomorpha</taxon>
        <taxon>Strongyloidea</taxon>
        <taxon>Heligmosomidae</taxon>
        <taxon>Heligmosomoides</taxon>
    </lineage>
</organism>
<evidence type="ECO:0000256" key="3">
    <source>
        <dbReference type="ARBA" id="ARBA00010600"/>
    </source>
</evidence>
<evidence type="ECO:0000313" key="17">
    <source>
        <dbReference type="WBParaSite" id="HPBE_0000847001-mRNA-1"/>
    </source>
</evidence>
<keyword evidence="9" id="KW-0256">Endoplasmic reticulum</keyword>
<comment type="catalytic activity">
    <reaction evidence="13">
        <text>an alpha-D-Glc-(1-&gt;3)-alpha-D-Glc-(1-&gt;3)-alpha-D-Man-(1-&gt;2)-alpha-D-Man-(1-&gt;2)-alpha-D-Man-(1-&gt;3)-[alpha-D-Man-(1-&gt;2)-alpha-D-Man-(1-&gt;3)-[alpha-D-Man-(1-&gt;2)-alpha-D-Man-(1-&gt;6)]-alpha-D-Man-(1-&gt;6)]-beta-D-Man-(1-&gt;4)-beta-D-GlcNAc-(1-&gt;4)-alpha-D-GlcNAc-diphospho-di-trans,poly-cis-dolichol + a di-trans,poly-cis-dolichyl beta-D-glucosyl phosphate = a alpha-D-Glc-(1-&gt;2)-alpha-D-Glc-(1-&gt;3)-alpha-D-Glc-(1-&gt;3)-alpha-D-Man-(1-&gt;2)-alpha-D-Man-(1-&gt;2)-alpha-D-Man-(1-&gt;3)-[alpha-D-Man-(1-&gt;2)-alpha-D-Man-(1-&gt;3)-[alpha-D-Man-(1-&gt;2)-alpha-D-Man-(1-&gt;6)]-alpha-D-Man-(1-&gt;6)]-beta-D-Man-(1-&gt;4)-beta-D-GlcNAc-(1-&gt;4)-alpha-D-GlcNAc-diphospho-di-trans,poly-cis-dolichol + a di-trans,poly-cis-dolichyl phosphate + H(+)</text>
        <dbReference type="Rhea" id="RHEA:29543"/>
        <dbReference type="Rhea" id="RHEA-COMP:19498"/>
        <dbReference type="Rhea" id="RHEA-COMP:19502"/>
        <dbReference type="Rhea" id="RHEA-COMP:19512"/>
        <dbReference type="Rhea" id="RHEA-COMP:19522"/>
        <dbReference type="ChEBI" id="CHEBI:15378"/>
        <dbReference type="ChEBI" id="CHEBI:57525"/>
        <dbReference type="ChEBI" id="CHEBI:57683"/>
        <dbReference type="ChEBI" id="CHEBI:132522"/>
        <dbReference type="ChEBI" id="CHEBI:132523"/>
        <dbReference type="EC" id="2.4.1.256"/>
    </reaction>
    <physiologicalReaction direction="left-to-right" evidence="13">
        <dbReference type="Rhea" id="RHEA:29544"/>
    </physiologicalReaction>
</comment>
<dbReference type="GO" id="GO:0006488">
    <property type="term" value="P:dolichol-linked oligosaccharide biosynthetic process"/>
    <property type="evidence" value="ECO:0007669"/>
    <property type="project" value="InterPro"/>
</dbReference>
<evidence type="ECO:0000256" key="8">
    <source>
        <dbReference type="ARBA" id="ARBA00022692"/>
    </source>
</evidence>
<accession>A0A183FM78</accession>
<evidence type="ECO:0000256" key="1">
    <source>
        <dbReference type="ARBA" id="ARBA00004477"/>
    </source>
</evidence>
<evidence type="ECO:0000256" key="4">
    <source>
        <dbReference type="ARBA" id="ARBA00011967"/>
    </source>
</evidence>
<evidence type="ECO:0000256" key="9">
    <source>
        <dbReference type="ARBA" id="ARBA00022824"/>
    </source>
</evidence>
<evidence type="ECO:0000256" key="14">
    <source>
        <dbReference type="SAM" id="Phobius"/>
    </source>
</evidence>
<dbReference type="InterPro" id="IPR016900">
    <property type="entry name" value="Alg10"/>
</dbReference>
<dbReference type="EMBL" id="UZAH01026158">
    <property type="protein sequence ID" value="VDO76477.1"/>
    <property type="molecule type" value="Genomic_DNA"/>
</dbReference>
<feature type="transmembrane region" description="Helical" evidence="14">
    <location>
        <begin position="81"/>
        <end position="101"/>
    </location>
</feature>
<sequence length="297" mass="33446">MCPGVLLHSSLLYYTDLLSVCAVVWGFSLDSPLFSSLLFGVSVLTRQTNVIWAGFSAAVRLIRDLDTSRTVSSVVQSLLKLSSFILLALSFAVFLLVNGGIVLGDASAHEPRLHLAQFLYFGLFAAVHAWPQAIPRFRVLLSKLVHPISALLVIPVALSAQYFAVGHLYLLSDNRHVTFYLWRWWLGEPMRRMLLTPLFIASFVCLCDLSTHLSPLVRILFALCSFAVVVPAPLIELRYFIVPYVLWRLSAKTSSKSLIVVAELLSQLTVFLAVFLLFLFKPFEWAHEQGVQQRFMW</sequence>
<dbReference type="WBParaSite" id="HPBE_0000847001-mRNA-1">
    <property type="protein sequence ID" value="HPBE_0000847001-mRNA-1"/>
    <property type="gene ID" value="HPBE_0000847001"/>
</dbReference>
<evidence type="ECO:0000256" key="2">
    <source>
        <dbReference type="ARBA" id="ARBA00004922"/>
    </source>
</evidence>
<dbReference type="EC" id="2.4.1.256" evidence="4"/>
<feature type="transmembrane region" description="Helical" evidence="14">
    <location>
        <begin position="258"/>
        <end position="280"/>
    </location>
</feature>
<keyword evidence="8 14" id="KW-0812">Transmembrane</keyword>
<evidence type="ECO:0000256" key="13">
    <source>
        <dbReference type="ARBA" id="ARBA00048064"/>
    </source>
</evidence>
<comment type="similarity">
    <text evidence="3">Belongs to the ALG10 glucosyltransferase family.</text>
</comment>
<keyword evidence="6" id="KW-0328">Glycosyltransferase</keyword>
<evidence type="ECO:0000313" key="15">
    <source>
        <dbReference type="EMBL" id="VDO76477.1"/>
    </source>
</evidence>
<dbReference type="Pfam" id="PF04922">
    <property type="entry name" value="DIE2_ALG10"/>
    <property type="match status" value="1"/>
</dbReference>
<comment type="subcellular location">
    <subcellularLocation>
        <location evidence="1">Endoplasmic reticulum membrane</location>
        <topology evidence="1">Multi-pass membrane protein</topology>
    </subcellularLocation>
</comment>
<feature type="transmembrane region" description="Helical" evidence="14">
    <location>
        <begin position="12"/>
        <end position="29"/>
    </location>
</feature>
<feature type="transmembrane region" description="Helical" evidence="14">
    <location>
        <begin position="219"/>
        <end position="246"/>
    </location>
</feature>
<dbReference type="PANTHER" id="PTHR12989">
    <property type="entry name" value="ALPHA-1,2-GLUCOSYLTRANSFERASE ALG10"/>
    <property type="match status" value="1"/>
</dbReference>
<feature type="transmembrane region" description="Helical" evidence="14">
    <location>
        <begin position="193"/>
        <end position="213"/>
    </location>
</feature>
<comment type="function">
    <text evidence="12">Dol-P-Glc:Glc(2)Man(9)GlcNAc(2)-PP-Dol alpha-1,2-glucosyltransferase that operates in the biosynthetic pathway of dolichol-linked oligosaccharides, the glycan precursors employed in protein asparagine (N)-glycosylation. The assembly of dolichol-linked oligosaccharides begins on the cytosolic side of the endoplasmic reticulum membrane and finishes in its lumen. The sequential addition of sugars to dolichol pyrophosphate produces dolichol-linked oligosaccharides containing fourteen sugars, including two GlcNAcs, nine mannoses and three glucoses. Once assembled, the oligosaccharide is transferred from the lipid to nascent proteins by oligosaccharyltransferases. In the lumen of the endoplasmic reticulum, adds the third and last glucose residue from dolichyl phosphate glucose (Dol-P-Glc) onto the lipid-linked oligosaccharide intermediate Glc(2)Man(9)GlcNAc(2)-PP-Dol to produce Glc(3)Man(9)GlcNAc(2)-PP-Dol.</text>
</comment>
<evidence type="ECO:0000256" key="10">
    <source>
        <dbReference type="ARBA" id="ARBA00022989"/>
    </source>
</evidence>
<reference evidence="15 16" key="1">
    <citation type="submission" date="2018-11" db="EMBL/GenBank/DDBJ databases">
        <authorList>
            <consortium name="Pathogen Informatics"/>
        </authorList>
    </citation>
    <scope>NUCLEOTIDE SEQUENCE [LARGE SCALE GENOMIC DNA]</scope>
</reference>
<dbReference type="Proteomes" id="UP000050761">
    <property type="component" value="Unassembled WGS sequence"/>
</dbReference>
<evidence type="ECO:0000256" key="7">
    <source>
        <dbReference type="ARBA" id="ARBA00022679"/>
    </source>
</evidence>
<dbReference type="OrthoDB" id="4769at2759"/>
<dbReference type="AlphaFoldDB" id="A0A183FM78"/>
<keyword evidence="16" id="KW-1185">Reference proteome</keyword>
<evidence type="ECO:0000313" key="16">
    <source>
        <dbReference type="Proteomes" id="UP000050761"/>
    </source>
</evidence>
<keyword evidence="7" id="KW-0808">Transferase</keyword>
<evidence type="ECO:0000256" key="11">
    <source>
        <dbReference type="ARBA" id="ARBA00023136"/>
    </source>
</evidence>
<accession>A0A3P7YYR1</accession>
<dbReference type="PANTHER" id="PTHR12989:SF10">
    <property type="entry name" value="DOL-P-GLC:GLC(2)MAN(9)GLCNAC(2)-PP-DOL ALPHA-1,2-GLUCOSYLTRANSFERASE-RELATED"/>
    <property type="match status" value="1"/>
</dbReference>
<proteinExistence type="inferred from homology"/>
<keyword evidence="10 14" id="KW-1133">Transmembrane helix</keyword>